<feature type="domain" description="GH16" evidence="2">
    <location>
        <begin position="14"/>
        <end position="299"/>
    </location>
</feature>
<dbReference type="OrthoDB" id="192832at2759"/>
<dbReference type="eggNOG" id="ENOG502SJND">
    <property type="taxonomic scope" value="Eukaryota"/>
</dbReference>
<sequence>MKTFTAAVSVALYASSALASAPSVSGTQWTKTLFLDDFTGSNGQAPDSSKWILETGTQYAGGPSQWGTGEIETYTTSSSNIHQAGNGNLNIIPIKGSNGKWTSARMETVSSSFAAPAGGKLRFEASISMPAVTSSNGLGYWPAFWALGSDFRQNRTNWPAVGEIDIMENVNGADTVSDGLHCDVNPGGKCNEPNGLGQTSSCTNSRCPGNFHIYEVVIDRTTSPEQLKFWVDRSLRKTITANDLGSTVWANTIHKGFYLVLNVAMGGSYPNAVAGTTTPTSNTVSGMPMSVDYVAVWST</sequence>
<keyword evidence="1" id="KW-0732">Signal</keyword>
<dbReference type="PANTHER" id="PTHR10963">
    <property type="entry name" value="GLYCOSYL HYDROLASE-RELATED"/>
    <property type="match status" value="1"/>
</dbReference>
<dbReference type="GO" id="GO:0005975">
    <property type="term" value="P:carbohydrate metabolic process"/>
    <property type="evidence" value="ECO:0007669"/>
    <property type="project" value="InterPro"/>
</dbReference>
<dbReference type="EMBL" id="KB446540">
    <property type="protein sequence ID" value="EME42935.1"/>
    <property type="molecule type" value="Genomic_DNA"/>
</dbReference>
<dbReference type="CDD" id="cd02182">
    <property type="entry name" value="GH16_Strep_laminarinase_like"/>
    <property type="match status" value="1"/>
</dbReference>
<keyword evidence="3" id="KW-0378">Hydrolase</keyword>
<dbReference type="PROSITE" id="PS51762">
    <property type="entry name" value="GH16_2"/>
    <property type="match status" value="1"/>
</dbReference>
<dbReference type="OMA" id="NGKWTSA"/>
<accession>M2YM18</accession>
<evidence type="ECO:0000259" key="2">
    <source>
        <dbReference type="PROSITE" id="PS51762"/>
    </source>
</evidence>
<evidence type="ECO:0000313" key="4">
    <source>
        <dbReference type="Proteomes" id="UP000016933"/>
    </source>
</evidence>
<dbReference type="AlphaFoldDB" id="M2YM18"/>
<protein>
    <submittedName>
        <fullName evidence="3">Glycoside hydrolase family 16 protein</fullName>
    </submittedName>
</protein>
<dbReference type="GO" id="GO:0004553">
    <property type="term" value="F:hydrolase activity, hydrolyzing O-glycosyl compounds"/>
    <property type="evidence" value="ECO:0007669"/>
    <property type="project" value="InterPro"/>
</dbReference>
<dbReference type="Proteomes" id="UP000016933">
    <property type="component" value="Unassembled WGS sequence"/>
</dbReference>
<dbReference type="STRING" id="675120.M2YM18"/>
<organism evidence="3 4">
    <name type="scientific">Dothistroma septosporum (strain NZE10 / CBS 128990)</name>
    <name type="common">Red band needle blight fungus</name>
    <name type="synonym">Mycosphaerella pini</name>
    <dbReference type="NCBI Taxonomy" id="675120"/>
    <lineage>
        <taxon>Eukaryota</taxon>
        <taxon>Fungi</taxon>
        <taxon>Dikarya</taxon>
        <taxon>Ascomycota</taxon>
        <taxon>Pezizomycotina</taxon>
        <taxon>Dothideomycetes</taxon>
        <taxon>Dothideomycetidae</taxon>
        <taxon>Mycosphaerellales</taxon>
        <taxon>Mycosphaerellaceae</taxon>
        <taxon>Dothistroma</taxon>
    </lineage>
</organism>
<name>M2YM18_DOTSN</name>
<keyword evidence="4" id="KW-1185">Reference proteome</keyword>
<dbReference type="InterPro" id="IPR000757">
    <property type="entry name" value="Beta-glucanase-like"/>
</dbReference>
<feature type="signal peptide" evidence="1">
    <location>
        <begin position="1"/>
        <end position="26"/>
    </location>
</feature>
<evidence type="ECO:0000256" key="1">
    <source>
        <dbReference type="SAM" id="SignalP"/>
    </source>
</evidence>
<dbReference type="Gene3D" id="2.60.120.200">
    <property type="match status" value="1"/>
</dbReference>
<reference evidence="3 4" key="2">
    <citation type="journal article" date="2012" name="PLoS Pathog.">
        <title>Diverse lifestyles and strategies of plant pathogenesis encoded in the genomes of eighteen Dothideomycetes fungi.</title>
        <authorList>
            <person name="Ohm R.A."/>
            <person name="Feau N."/>
            <person name="Henrissat B."/>
            <person name="Schoch C.L."/>
            <person name="Horwitz B.A."/>
            <person name="Barry K.W."/>
            <person name="Condon B.J."/>
            <person name="Copeland A.C."/>
            <person name="Dhillon B."/>
            <person name="Glaser F."/>
            <person name="Hesse C.N."/>
            <person name="Kosti I."/>
            <person name="LaButti K."/>
            <person name="Lindquist E.A."/>
            <person name="Lucas S."/>
            <person name="Salamov A.A."/>
            <person name="Bradshaw R.E."/>
            <person name="Ciuffetti L."/>
            <person name="Hamelin R.C."/>
            <person name="Kema G.H.J."/>
            <person name="Lawrence C."/>
            <person name="Scott J.A."/>
            <person name="Spatafora J.W."/>
            <person name="Turgeon B.G."/>
            <person name="de Wit P.J.G.M."/>
            <person name="Zhong S."/>
            <person name="Goodwin S.B."/>
            <person name="Grigoriev I.V."/>
        </authorList>
    </citation>
    <scope>NUCLEOTIDE SEQUENCE [LARGE SCALE GENOMIC DNA]</scope>
    <source>
        <strain evidence="4">NZE10 / CBS 128990</strain>
    </source>
</reference>
<gene>
    <name evidence="3" type="ORF">DOTSEDRAFT_72387</name>
</gene>
<dbReference type="InterPro" id="IPR050546">
    <property type="entry name" value="Glycosyl_Hydrlase_16"/>
</dbReference>
<dbReference type="Pfam" id="PF26113">
    <property type="entry name" value="GH16_XgeA"/>
    <property type="match status" value="1"/>
</dbReference>
<dbReference type="SUPFAM" id="SSF49899">
    <property type="entry name" value="Concanavalin A-like lectins/glucanases"/>
    <property type="match status" value="1"/>
</dbReference>
<dbReference type="PANTHER" id="PTHR10963:SF60">
    <property type="entry name" value="GRAM-NEGATIVE BACTERIA-BINDING PROTEIN 1-RELATED"/>
    <property type="match status" value="1"/>
</dbReference>
<evidence type="ECO:0000313" key="3">
    <source>
        <dbReference type="EMBL" id="EME42935.1"/>
    </source>
</evidence>
<dbReference type="HOGENOM" id="CLU_019533_3_0_1"/>
<reference evidence="4" key="1">
    <citation type="journal article" date="2012" name="PLoS Genet.">
        <title>The genomes of the fungal plant pathogens Cladosporium fulvum and Dothistroma septosporum reveal adaptation to different hosts and lifestyles but also signatures of common ancestry.</title>
        <authorList>
            <person name="de Wit P.J.G.M."/>
            <person name="van der Burgt A."/>
            <person name="Oekmen B."/>
            <person name="Stergiopoulos I."/>
            <person name="Abd-Elsalam K.A."/>
            <person name="Aerts A.L."/>
            <person name="Bahkali A.H."/>
            <person name="Beenen H.G."/>
            <person name="Chettri P."/>
            <person name="Cox M.P."/>
            <person name="Datema E."/>
            <person name="de Vries R.P."/>
            <person name="Dhillon B."/>
            <person name="Ganley A.R."/>
            <person name="Griffiths S.A."/>
            <person name="Guo Y."/>
            <person name="Hamelin R.C."/>
            <person name="Henrissat B."/>
            <person name="Kabir M.S."/>
            <person name="Jashni M.K."/>
            <person name="Kema G."/>
            <person name="Klaubauf S."/>
            <person name="Lapidus A."/>
            <person name="Levasseur A."/>
            <person name="Lindquist E."/>
            <person name="Mehrabi R."/>
            <person name="Ohm R.A."/>
            <person name="Owen T.J."/>
            <person name="Salamov A."/>
            <person name="Schwelm A."/>
            <person name="Schijlen E."/>
            <person name="Sun H."/>
            <person name="van den Burg H.A."/>
            <person name="van Ham R.C.H.J."/>
            <person name="Zhang S."/>
            <person name="Goodwin S.B."/>
            <person name="Grigoriev I.V."/>
            <person name="Collemare J."/>
            <person name="Bradshaw R.E."/>
        </authorList>
    </citation>
    <scope>NUCLEOTIDE SEQUENCE [LARGE SCALE GENOMIC DNA]</scope>
    <source>
        <strain evidence="4">NZE10 / CBS 128990</strain>
    </source>
</reference>
<feature type="chain" id="PRO_5004029977" evidence="1">
    <location>
        <begin position="27"/>
        <end position="299"/>
    </location>
</feature>
<proteinExistence type="predicted"/>
<dbReference type="InterPro" id="IPR013320">
    <property type="entry name" value="ConA-like_dom_sf"/>
</dbReference>